<dbReference type="Pfam" id="PF08021">
    <property type="entry name" value="FAD_binding_9"/>
    <property type="match status" value="1"/>
</dbReference>
<dbReference type="STRING" id="343509.SG0329"/>
<protein>
    <submittedName>
        <fullName evidence="3">NADPH-dependent ferric-chelate reductase</fullName>
    </submittedName>
</protein>
<dbReference type="FunFam" id="2.40.30.10:FF:000055">
    <property type="entry name" value="Siderophore-interacting family protein"/>
    <property type="match status" value="1"/>
</dbReference>
<dbReference type="eggNOG" id="COG2375">
    <property type="taxonomic scope" value="Bacteria"/>
</dbReference>
<dbReference type="CDD" id="cd06193">
    <property type="entry name" value="siderophore_interacting"/>
    <property type="match status" value="1"/>
</dbReference>
<dbReference type="EMBL" id="AP008232">
    <property type="protein sequence ID" value="BAE73604.1"/>
    <property type="molecule type" value="Genomic_DNA"/>
</dbReference>
<dbReference type="PANTHER" id="PTHR30157">
    <property type="entry name" value="FERRIC REDUCTASE, NADPH-DEPENDENT"/>
    <property type="match status" value="1"/>
</dbReference>
<evidence type="ECO:0000259" key="1">
    <source>
        <dbReference type="PROSITE" id="PS51384"/>
    </source>
</evidence>
<dbReference type="EMBL" id="LN854557">
    <property type="protein sequence ID" value="CRL43997.1"/>
    <property type="molecule type" value="Genomic_DNA"/>
</dbReference>
<dbReference type="InterPro" id="IPR017938">
    <property type="entry name" value="Riboflavin_synthase-like_b-brl"/>
</dbReference>
<accession>Q2NW71</accession>
<dbReference type="Proteomes" id="UP000001932">
    <property type="component" value="Chromosome"/>
</dbReference>
<reference evidence="3 5" key="2">
    <citation type="submission" date="2015-05" db="EMBL/GenBank/DDBJ databases">
        <authorList>
            <person name="Goodhead I."/>
        </authorList>
    </citation>
    <scope>NUCLEOTIDE SEQUENCE [LARGE SCALE GENOMIC DNA]</scope>
    <source>
        <strain evidence="3">B4</strain>
        <strain evidence="5">morsitans</strain>
    </source>
</reference>
<dbReference type="Gene3D" id="2.40.30.10">
    <property type="entry name" value="Translation factors"/>
    <property type="match status" value="1"/>
</dbReference>
<name>Q2NW71_SODGM</name>
<keyword evidence="4" id="KW-1185">Reference proteome</keyword>
<evidence type="ECO:0000313" key="3">
    <source>
        <dbReference type="EMBL" id="CRL43997.1"/>
    </source>
</evidence>
<dbReference type="PROSITE" id="PS51384">
    <property type="entry name" value="FAD_FR"/>
    <property type="match status" value="1"/>
</dbReference>
<dbReference type="InterPro" id="IPR013113">
    <property type="entry name" value="SIP_FAD-bd"/>
</dbReference>
<gene>
    <name evidence="3" type="primary">yqjH_1</name>
    <name evidence="2" type="ordered locus">SG0329</name>
    <name evidence="3" type="ORF">SGGMMB4_00833</name>
</gene>
<organism evidence="2 4">
    <name type="scientific">Sodalis glossinidius (strain morsitans)</name>
    <dbReference type="NCBI Taxonomy" id="343509"/>
    <lineage>
        <taxon>Bacteria</taxon>
        <taxon>Pseudomonadati</taxon>
        <taxon>Pseudomonadota</taxon>
        <taxon>Gammaproteobacteria</taxon>
        <taxon>Enterobacterales</taxon>
        <taxon>Bruguierivoracaceae</taxon>
        <taxon>Sodalis</taxon>
    </lineage>
</organism>
<dbReference type="Proteomes" id="UP000245838">
    <property type="component" value="Chromosome sggmmb4_Chromosome"/>
</dbReference>
<evidence type="ECO:0000313" key="5">
    <source>
        <dbReference type="Proteomes" id="UP000245838"/>
    </source>
</evidence>
<evidence type="ECO:0000313" key="2">
    <source>
        <dbReference type="EMBL" id="BAE73604.1"/>
    </source>
</evidence>
<reference evidence="2 4" key="1">
    <citation type="journal article" date="2006" name="Genome Res.">
        <title>Massive genome erosion and functional adaptations provide insights into the symbiotic lifestyle of Sodalis glossinidius in the tsetse host.</title>
        <authorList>
            <person name="Toh H."/>
            <person name="Weiss B.L."/>
            <person name="Perkin S.A.H."/>
            <person name="Yamashita A."/>
            <person name="Oshima K."/>
            <person name="Hattori M."/>
            <person name="Aksoy S."/>
        </authorList>
    </citation>
    <scope>NUCLEOTIDE SEQUENCE [LARGE SCALE GENOMIC DNA]</scope>
    <source>
        <strain evidence="2">Morsitans</strain>
        <strain evidence="4">morsitans</strain>
    </source>
</reference>
<dbReference type="SUPFAM" id="SSF63380">
    <property type="entry name" value="Riboflavin synthase domain-like"/>
    <property type="match status" value="1"/>
</dbReference>
<dbReference type="PANTHER" id="PTHR30157:SF0">
    <property type="entry name" value="NADPH-DEPENDENT FERRIC-CHELATE REDUCTASE"/>
    <property type="match status" value="1"/>
</dbReference>
<dbReference type="HOGENOM" id="CLU_138567_0_0_6"/>
<dbReference type="KEGG" id="sgl:SG0329"/>
<dbReference type="InterPro" id="IPR039374">
    <property type="entry name" value="SIP_fam"/>
</dbReference>
<feature type="domain" description="FAD-binding FR-type" evidence="1">
    <location>
        <begin position="20"/>
        <end position="142"/>
    </location>
</feature>
<dbReference type="AlphaFoldDB" id="Q2NW71"/>
<dbReference type="GO" id="GO:0016491">
    <property type="term" value="F:oxidoreductase activity"/>
    <property type="evidence" value="ECO:0007669"/>
    <property type="project" value="InterPro"/>
</dbReference>
<proteinExistence type="predicted"/>
<dbReference type="InterPro" id="IPR017927">
    <property type="entry name" value="FAD-bd_FR_type"/>
</dbReference>
<evidence type="ECO:0000313" key="4">
    <source>
        <dbReference type="Proteomes" id="UP000001932"/>
    </source>
</evidence>
<sequence>MSMIDNINPGRLQQRIRHALRFRHLTVAEKTRVAQRFYRIVFTGEGLAGFLSTGFDDHVKVFSPDAVGELRLPTVIDEGIVWQDGVRPAARDYTPLAFDAAGNRLTLDFYIHPVGVASDWASRAQPGDTSALGGPRDSLVVPEDYAFQLYVCDETGLPALKR</sequence>